<protein>
    <submittedName>
        <fullName evidence="5">Uncharacterized protein</fullName>
    </submittedName>
</protein>
<comment type="caution">
    <text evidence="5">The sequence shown here is derived from an EMBL/GenBank/DDBJ whole genome shotgun (WGS) entry which is preliminary data.</text>
</comment>
<evidence type="ECO:0000256" key="2">
    <source>
        <dbReference type="ARBA" id="ARBA00023002"/>
    </source>
</evidence>
<dbReference type="SUPFAM" id="SSF51735">
    <property type="entry name" value="NAD(P)-binding Rossmann-fold domains"/>
    <property type="match status" value="1"/>
</dbReference>
<keyword evidence="6" id="KW-1185">Reference proteome</keyword>
<dbReference type="EMBL" id="JAVRRJ010000004">
    <property type="protein sequence ID" value="KAK5085166.1"/>
    <property type="molecule type" value="Genomic_DNA"/>
</dbReference>
<dbReference type="Gene3D" id="3.30.360.10">
    <property type="entry name" value="Dihydrodipicolinate Reductase, domain 2"/>
    <property type="match status" value="1"/>
</dbReference>
<dbReference type="Gene3D" id="3.40.50.720">
    <property type="entry name" value="NAD(P)-binding Rossmann-like Domain"/>
    <property type="match status" value="1"/>
</dbReference>
<dbReference type="GO" id="GO:0000166">
    <property type="term" value="F:nucleotide binding"/>
    <property type="evidence" value="ECO:0007669"/>
    <property type="project" value="InterPro"/>
</dbReference>
<dbReference type="PANTHER" id="PTHR42840">
    <property type="entry name" value="NAD(P)-BINDING ROSSMANN-FOLD SUPERFAMILY PROTEIN-RELATED"/>
    <property type="match status" value="1"/>
</dbReference>
<dbReference type="InterPro" id="IPR036291">
    <property type="entry name" value="NAD(P)-bd_dom_sf"/>
</dbReference>
<evidence type="ECO:0000256" key="1">
    <source>
        <dbReference type="ARBA" id="ARBA00010928"/>
    </source>
</evidence>
<dbReference type="AlphaFoldDB" id="A0AAN7Y6D1"/>
<feature type="domain" description="Gfo/Idh/MocA-like oxidoreductase N-terminal" evidence="3">
    <location>
        <begin position="7"/>
        <end position="129"/>
    </location>
</feature>
<reference evidence="5 6" key="1">
    <citation type="submission" date="2023-08" db="EMBL/GenBank/DDBJ databases">
        <title>Black Yeasts Isolated from many extreme environments.</title>
        <authorList>
            <person name="Coleine C."/>
            <person name="Stajich J.E."/>
            <person name="Selbmann L."/>
        </authorList>
    </citation>
    <scope>NUCLEOTIDE SEQUENCE [LARGE SCALE GENOMIC DNA]</scope>
    <source>
        <strain evidence="5 6">CCFEE 5910</strain>
    </source>
</reference>
<dbReference type="Pfam" id="PF01408">
    <property type="entry name" value="GFO_IDH_MocA"/>
    <property type="match status" value="1"/>
</dbReference>
<evidence type="ECO:0000313" key="5">
    <source>
        <dbReference type="EMBL" id="KAK5085166.1"/>
    </source>
</evidence>
<sequence length="362" mass="40142">MSSRQQISIAVVGLGRMGKRHVHTLLHRVSNAKVVAVCTTDPKEIAWAKSNAEYQSYGIQVFDDYQTMISMPGLQAIWVSTSTDVHASQTLAAVEKDLHVLCEKPLSTALDECQKVIDAAKAKPHLKVMAGFSRRFDASYRDAANKVKDNVVGTPFLVRSQTGDLLDNTGFFVRYAKKNGGIMVDCAIHDIDLTLWLLSDPVPKACWGVGSLQHHPELAEVRDVDNALGVVEFWGGKMAHYYCSRTQAVGHDVCTEITGTAGKISVNVVPRVNNVVISDKIGVRHQVQEEYWQRFEYAFATEANEFIDSILDDKPVPLPLEGGMKVMVIARALQDALLTGKVIRFDEQGKRFEEDRGNKSRL</sequence>
<organism evidence="5 6">
    <name type="scientific">Lithohypha guttulata</name>
    <dbReference type="NCBI Taxonomy" id="1690604"/>
    <lineage>
        <taxon>Eukaryota</taxon>
        <taxon>Fungi</taxon>
        <taxon>Dikarya</taxon>
        <taxon>Ascomycota</taxon>
        <taxon>Pezizomycotina</taxon>
        <taxon>Eurotiomycetes</taxon>
        <taxon>Chaetothyriomycetidae</taxon>
        <taxon>Chaetothyriales</taxon>
        <taxon>Trichomeriaceae</taxon>
        <taxon>Lithohypha</taxon>
    </lineage>
</organism>
<dbReference type="InterPro" id="IPR055170">
    <property type="entry name" value="GFO_IDH_MocA-like_dom"/>
</dbReference>
<dbReference type="GO" id="GO:0016491">
    <property type="term" value="F:oxidoreductase activity"/>
    <property type="evidence" value="ECO:0007669"/>
    <property type="project" value="UniProtKB-KW"/>
</dbReference>
<dbReference type="Pfam" id="PF22725">
    <property type="entry name" value="GFO_IDH_MocA_C3"/>
    <property type="match status" value="1"/>
</dbReference>
<evidence type="ECO:0000259" key="4">
    <source>
        <dbReference type="Pfam" id="PF22725"/>
    </source>
</evidence>
<dbReference type="PANTHER" id="PTHR42840:SF3">
    <property type="entry name" value="BINDING ROSSMANN FOLD OXIDOREDUCTASE, PUTATIVE (AFU_ORTHOLOGUE AFUA_2G10240)-RELATED"/>
    <property type="match status" value="1"/>
</dbReference>
<accession>A0AAN7Y6D1</accession>
<dbReference type="Proteomes" id="UP001309876">
    <property type="component" value="Unassembled WGS sequence"/>
</dbReference>
<evidence type="ECO:0000313" key="6">
    <source>
        <dbReference type="Proteomes" id="UP001309876"/>
    </source>
</evidence>
<keyword evidence="2" id="KW-0560">Oxidoreductase</keyword>
<proteinExistence type="inferred from homology"/>
<comment type="similarity">
    <text evidence="1">Belongs to the Gfo/Idh/MocA family.</text>
</comment>
<dbReference type="GO" id="GO:0006740">
    <property type="term" value="P:NADPH regeneration"/>
    <property type="evidence" value="ECO:0007669"/>
    <property type="project" value="TreeGrafter"/>
</dbReference>
<evidence type="ECO:0000259" key="3">
    <source>
        <dbReference type="Pfam" id="PF01408"/>
    </source>
</evidence>
<name>A0AAN7Y6D1_9EURO</name>
<feature type="domain" description="GFO/IDH/MocA-like oxidoreductase" evidence="4">
    <location>
        <begin position="140"/>
        <end position="264"/>
    </location>
</feature>
<dbReference type="SUPFAM" id="SSF55347">
    <property type="entry name" value="Glyceraldehyde-3-phosphate dehydrogenase-like, C-terminal domain"/>
    <property type="match status" value="1"/>
</dbReference>
<dbReference type="InterPro" id="IPR000683">
    <property type="entry name" value="Gfo/Idh/MocA-like_OxRdtase_N"/>
</dbReference>
<dbReference type="GO" id="GO:0005737">
    <property type="term" value="C:cytoplasm"/>
    <property type="evidence" value="ECO:0007669"/>
    <property type="project" value="TreeGrafter"/>
</dbReference>
<gene>
    <name evidence="5" type="ORF">LTR05_004445</name>
</gene>